<dbReference type="SUPFAM" id="SSF109709">
    <property type="entry name" value="KorB DNA-binding domain-like"/>
    <property type="match status" value="1"/>
</dbReference>
<dbReference type="Gene3D" id="3.90.1530.30">
    <property type="match status" value="1"/>
</dbReference>
<feature type="domain" description="ParB-like N-terminal" evidence="2">
    <location>
        <begin position="3"/>
        <end position="91"/>
    </location>
</feature>
<name>A0A2T2WNN2_9FIRM</name>
<evidence type="ECO:0000259" key="2">
    <source>
        <dbReference type="SMART" id="SM00470"/>
    </source>
</evidence>
<dbReference type="InterPro" id="IPR050336">
    <property type="entry name" value="Chromosome_partition/occlusion"/>
</dbReference>
<evidence type="ECO:0000313" key="3">
    <source>
        <dbReference type="EMBL" id="PSR23836.1"/>
    </source>
</evidence>
<gene>
    <name evidence="3" type="ORF">C7B43_19730</name>
</gene>
<dbReference type="InterPro" id="IPR036086">
    <property type="entry name" value="ParB/Sulfiredoxin_sf"/>
</dbReference>
<accession>A0A2T2WNN2</accession>
<feature type="coiled-coil region" evidence="1">
    <location>
        <begin position="303"/>
        <end position="350"/>
    </location>
</feature>
<comment type="caution">
    <text evidence="3">The sequence shown here is derived from an EMBL/GenBank/DDBJ whole genome shotgun (WGS) entry which is preliminary data.</text>
</comment>
<dbReference type="Proteomes" id="UP000242699">
    <property type="component" value="Unassembled WGS sequence"/>
</dbReference>
<dbReference type="AlphaFoldDB" id="A0A2T2WNN2"/>
<proteinExistence type="predicted"/>
<dbReference type="Pfam" id="PF02195">
    <property type="entry name" value="ParB_N"/>
    <property type="match status" value="1"/>
</dbReference>
<dbReference type="PANTHER" id="PTHR33375">
    <property type="entry name" value="CHROMOSOME-PARTITIONING PROTEIN PARB-RELATED"/>
    <property type="match status" value="1"/>
</dbReference>
<dbReference type="SUPFAM" id="SSF110849">
    <property type="entry name" value="ParB/Sulfiredoxin"/>
    <property type="match status" value="1"/>
</dbReference>
<keyword evidence="1" id="KW-0175">Coiled coil</keyword>
<dbReference type="InterPro" id="IPR003115">
    <property type="entry name" value="ParB_N"/>
</dbReference>
<dbReference type="Gene3D" id="1.10.10.2830">
    <property type="match status" value="1"/>
</dbReference>
<protein>
    <submittedName>
        <fullName evidence="3">Chromosome partitioning protein ParB</fullName>
    </submittedName>
</protein>
<sequence>MPTHVALAKLIPHPKNSQLPPVDAATYTAMQEDIAAHGILHPITVNVRTWHIVMGHHRVQIAQELGWESIPADLIDVDDTEEERLMIADNILRRQIDKPMDKARLIRWLKELHGVKRGNNQFLGDASDKMAEATQNLGMSERTAYRLDALNDLISPLQAMVDDGSLPQTVGAGLARKFTPSEQQALFDAIGATGIAHVKTSDIQAAKKVPDTSALETQIAALESERDNLQDQLDTAEAAANEPDTSSSLWESLQCQLTEAEATRQAYADELARLKAQGPVERIVEKVVEVEKPVSDPAQAQRIAQLESDLAATQKKVEDLFQAGYKQADLKLLDDRRKEVEKRLTAAQAAFTQVTTRENDQTTYRALVGKFVQEALKRFHMTAGEWQRIAEHPRFSLNITLYHDVQALASQLETVATGLRLMALDPAALKKRQQQAAPIIDTTATVIHDTATDEQGGMLDVFVDDPEHSDSD</sequence>
<dbReference type="EMBL" id="PXYT01000089">
    <property type="protein sequence ID" value="PSR23836.1"/>
    <property type="molecule type" value="Genomic_DNA"/>
</dbReference>
<dbReference type="SMART" id="SM00470">
    <property type="entry name" value="ParB"/>
    <property type="match status" value="1"/>
</dbReference>
<evidence type="ECO:0000256" key="1">
    <source>
        <dbReference type="SAM" id="Coils"/>
    </source>
</evidence>
<dbReference type="GO" id="GO:0005694">
    <property type="term" value="C:chromosome"/>
    <property type="evidence" value="ECO:0007669"/>
    <property type="project" value="TreeGrafter"/>
</dbReference>
<organism evidence="3 4">
    <name type="scientific">Sulfobacillus benefaciens</name>
    <dbReference type="NCBI Taxonomy" id="453960"/>
    <lineage>
        <taxon>Bacteria</taxon>
        <taxon>Bacillati</taxon>
        <taxon>Bacillota</taxon>
        <taxon>Clostridia</taxon>
        <taxon>Eubacteriales</taxon>
        <taxon>Clostridiales Family XVII. Incertae Sedis</taxon>
        <taxon>Sulfobacillus</taxon>
    </lineage>
</organism>
<evidence type="ECO:0000313" key="4">
    <source>
        <dbReference type="Proteomes" id="UP000242699"/>
    </source>
</evidence>
<dbReference type="GO" id="GO:0007059">
    <property type="term" value="P:chromosome segregation"/>
    <property type="evidence" value="ECO:0007669"/>
    <property type="project" value="TreeGrafter"/>
</dbReference>
<feature type="coiled-coil region" evidence="1">
    <location>
        <begin position="212"/>
        <end position="277"/>
    </location>
</feature>
<reference evidence="3 4" key="1">
    <citation type="journal article" date="2014" name="BMC Genomics">
        <title>Comparison of environmental and isolate Sulfobacillus genomes reveals diverse carbon, sulfur, nitrogen, and hydrogen metabolisms.</title>
        <authorList>
            <person name="Justice N.B."/>
            <person name="Norman A."/>
            <person name="Brown C.T."/>
            <person name="Singh A."/>
            <person name="Thomas B.C."/>
            <person name="Banfield J.F."/>
        </authorList>
    </citation>
    <scope>NUCLEOTIDE SEQUENCE [LARGE SCALE GENOMIC DNA]</scope>
    <source>
        <strain evidence="3">AMDSBA1</strain>
    </source>
</reference>
<dbReference type="PANTHER" id="PTHR33375:SF1">
    <property type="entry name" value="CHROMOSOME-PARTITIONING PROTEIN PARB-RELATED"/>
    <property type="match status" value="1"/>
</dbReference>